<dbReference type="PATRIC" id="fig|1705565.3.peg.3316"/>
<dbReference type="Proteomes" id="UP000036932">
    <property type="component" value="Unassembled WGS sequence"/>
</dbReference>
<dbReference type="CDD" id="cd02947">
    <property type="entry name" value="TRX_family"/>
    <property type="match status" value="1"/>
</dbReference>
<proteinExistence type="predicted"/>
<dbReference type="InterPro" id="IPR013766">
    <property type="entry name" value="Thioredoxin_domain"/>
</dbReference>
<accession>A0A0M1P3G8</accession>
<reference evidence="3" key="1">
    <citation type="submission" date="2015-08" db="EMBL/GenBank/DDBJ databases">
        <title>Genome sequencing project for genomic taxonomy and phylogenomics of Bacillus-like bacteria.</title>
        <authorList>
            <person name="Liu B."/>
            <person name="Wang J."/>
            <person name="Zhu Y."/>
            <person name="Liu G."/>
            <person name="Chen Q."/>
            <person name="Chen Z."/>
            <person name="Lan J."/>
            <person name="Che J."/>
            <person name="Ge C."/>
            <person name="Shi H."/>
            <person name="Pan Z."/>
            <person name="Liu X."/>
        </authorList>
    </citation>
    <scope>NUCLEOTIDE SEQUENCE [LARGE SCALE GENOMIC DNA]</scope>
    <source>
        <strain evidence="3">FJAT-22460</strain>
    </source>
</reference>
<gene>
    <name evidence="2" type="ORF">AM231_07005</name>
</gene>
<dbReference type="InterPro" id="IPR036249">
    <property type="entry name" value="Thioredoxin-like_sf"/>
</dbReference>
<organism evidence="2 3">
    <name type="scientific">Paenibacillus solani</name>
    <dbReference type="NCBI Taxonomy" id="1705565"/>
    <lineage>
        <taxon>Bacteria</taxon>
        <taxon>Bacillati</taxon>
        <taxon>Bacillota</taxon>
        <taxon>Bacilli</taxon>
        <taxon>Bacillales</taxon>
        <taxon>Paenibacillaceae</taxon>
        <taxon>Paenibacillus</taxon>
    </lineage>
</organism>
<dbReference type="SUPFAM" id="SSF52833">
    <property type="entry name" value="Thioredoxin-like"/>
    <property type="match status" value="1"/>
</dbReference>
<dbReference type="RefSeq" id="WP_054401915.1">
    <property type="nucleotide sequence ID" value="NZ_LIUT01000001.1"/>
</dbReference>
<protein>
    <submittedName>
        <fullName evidence="2">Thiol-disulfide isomerase</fullName>
    </submittedName>
</protein>
<evidence type="ECO:0000313" key="3">
    <source>
        <dbReference type="Proteomes" id="UP000036932"/>
    </source>
</evidence>
<evidence type="ECO:0000259" key="1">
    <source>
        <dbReference type="Pfam" id="PF00085"/>
    </source>
</evidence>
<dbReference type="EMBL" id="LIUT01000001">
    <property type="protein sequence ID" value="KOR88937.1"/>
    <property type="molecule type" value="Genomic_DNA"/>
</dbReference>
<dbReference type="Pfam" id="PF00085">
    <property type="entry name" value="Thioredoxin"/>
    <property type="match status" value="1"/>
</dbReference>
<dbReference type="GO" id="GO:0016853">
    <property type="term" value="F:isomerase activity"/>
    <property type="evidence" value="ECO:0007669"/>
    <property type="project" value="UniProtKB-KW"/>
</dbReference>
<dbReference type="Gene3D" id="3.40.30.10">
    <property type="entry name" value="Glutaredoxin"/>
    <property type="match status" value="1"/>
</dbReference>
<keyword evidence="3" id="KW-1185">Reference proteome</keyword>
<name>A0A0M1P3G8_9BACL</name>
<evidence type="ECO:0000313" key="2">
    <source>
        <dbReference type="EMBL" id="KOR88937.1"/>
    </source>
</evidence>
<dbReference type="AlphaFoldDB" id="A0A0M1P3G8"/>
<dbReference type="OrthoDB" id="5784238at2"/>
<keyword evidence="2" id="KW-0413">Isomerase</keyword>
<feature type="domain" description="Thioredoxin" evidence="1">
    <location>
        <begin position="22"/>
        <end position="88"/>
    </location>
</feature>
<sequence length="115" mass="13221">MIEVTQRELMERLEWQERMAIRNMKADPLIVFLHTPLCGTCAAAQKMIDIVEHIEKDMNLLSADVNFLPTIVERYQIRSVPALLVVPSKPRSVPQVLYRMGSVQDIITFLRSAKL</sequence>
<comment type="caution">
    <text evidence="2">The sequence shown here is derived from an EMBL/GenBank/DDBJ whole genome shotgun (WGS) entry which is preliminary data.</text>
</comment>